<keyword evidence="4" id="KW-1185">Reference proteome</keyword>
<reference evidence="4" key="1">
    <citation type="journal article" date="2019" name="Int. J. Syst. Evol. Microbiol.">
        <title>The Global Catalogue of Microorganisms (GCM) 10K type strain sequencing project: providing services to taxonomists for standard genome sequencing and annotation.</title>
        <authorList>
            <consortium name="The Broad Institute Genomics Platform"/>
            <consortium name="The Broad Institute Genome Sequencing Center for Infectious Disease"/>
            <person name="Wu L."/>
            <person name="Ma J."/>
        </authorList>
    </citation>
    <scope>NUCLEOTIDE SEQUENCE [LARGE SCALE GENOMIC DNA]</scope>
    <source>
        <strain evidence="4">JCM 17759</strain>
    </source>
</reference>
<dbReference type="Proteomes" id="UP001500840">
    <property type="component" value="Unassembled WGS sequence"/>
</dbReference>
<evidence type="ECO:0000256" key="1">
    <source>
        <dbReference type="SAM" id="MobiDB-lite"/>
    </source>
</evidence>
<proteinExistence type="predicted"/>
<evidence type="ECO:0000313" key="4">
    <source>
        <dbReference type="Proteomes" id="UP001500840"/>
    </source>
</evidence>
<evidence type="ECO:0000313" key="3">
    <source>
        <dbReference type="EMBL" id="GAA4456495.1"/>
    </source>
</evidence>
<sequence length="153" mass="16527">MSEPSLDENRGSMNPSTPTPTRHSPLLQPSVQWTLAVVLTLCFVTLGGRIASRSGTPQSEPIRDADAKLLCLDLNAAAEHELSLLPTVGPVLANRIVQDRQQRGRFQSLDDLRRVPGIGPKTIAEIADYCCVEVAFPQHAIAPPQDAIATNQP</sequence>
<comment type="caution">
    <text evidence="3">The sequence shown here is derived from an EMBL/GenBank/DDBJ whole genome shotgun (WGS) entry which is preliminary data.</text>
</comment>
<dbReference type="RefSeq" id="WP_339936961.1">
    <property type="nucleotide sequence ID" value="NZ_BAABGA010000037.1"/>
</dbReference>
<organism evidence="3 4">
    <name type="scientific">Novipirellula rosea</name>
    <dbReference type="NCBI Taxonomy" id="1031540"/>
    <lineage>
        <taxon>Bacteria</taxon>
        <taxon>Pseudomonadati</taxon>
        <taxon>Planctomycetota</taxon>
        <taxon>Planctomycetia</taxon>
        <taxon>Pirellulales</taxon>
        <taxon>Pirellulaceae</taxon>
        <taxon>Novipirellula</taxon>
    </lineage>
</organism>
<dbReference type="EMBL" id="BAABGA010000037">
    <property type="protein sequence ID" value="GAA4456495.1"/>
    <property type="molecule type" value="Genomic_DNA"/>
</dbReference>
<dbReference type="PANTHER" id="PTHR21180:SF32">
    <property type="entry name" value="ENDONUCLEASE_EXONUCLEASE_PHOSPHATASE FAMILY DOMAIN-CONTAINING PROTEIN 1"/>
    <property type="match status" value="1"/>
</dbReference>
<dbReference type="SMART" id="SM00278">
    <property type="entry name" value="HhH1"/>
    <property type="match status" value="2"/>
</dbReference>
<feature type="domain" description="Helix-hairpin-helix DNA-binding motif class 1" evidence="2">
    <location>
        <begin position="110"/>
        <end position="129"/>
    </location>
</feature>
<dbReference type="InterPro" id="IPR010994">
    <property type="entry name" value="RuvA_2-like"/>
</dbReference>
<feature type="compositionally biased region" description="Polar residues" evidence="1">
    <location>
        <begin position="11"/>
        <end position="25"/>
    </location>
</feature>
<gene>
    <name evidence="3" type="ORF">GCM10023156_31910</name>
</gene>
<dbReference type="Pfam" id="PF12836">
    <property type="entry name" value="HHH_3"/>
    <property type="match status" value="1"/>
</dbReference>
<dbReference type="InterPro" id="IPR051675">
    <property type="entry name" value="Endo/Exo/Phosphatase_dom_1"/>
</dbReference>
<dbReference type="PANTHER" id="PTHR21180">
    <property type="entry name" value="ENDONUCLEASE/EXONUCLEASE/PHOSPHATASE FAMILY DOMAIN-CONTAINING PROTEIN 1"/>
    <property type="match status" value="1"/>
</dbReference>
<dbReference type="SUPFAM" id="SSF47781">
    <property type="entry name" value="RuvA domain 2-like"/>
    <property type="match status" value="1"/>
</dbReference>
<accession>A0ABP8MY83</accession>
<dbReference type="InterPro" id="IPR003583">
    <property type="entry name" value="Hlx-hairpin-Hlx_DNA-bd_motif"/>
</dbReference>
<evidence type="ECO:0000259" key="2">
    <source>
        <dbReference type="SMART" id="SM00278"/>
    </source>
</evidence>
<feature type="region of interest" description="Disordered" evidence="1">
    <location>
        <begin position="1"/>
        <end position="25"/>
    </location>
</feature>
<feature type="domain" description="Helix-hairpin-helix DNA-binding motif class 1" evidence="2">
    <location>
        <begin position="80"/>
        <end position="99"/>
    </location>
</feature>
<protein>
    <recommendedName>
        <fullName evidence="2">Helix-hairpin-helix DNA-binding motif class 1 domain-containing protein</fullName>
    </recommendedName>
</protein>
<dbReference type="Gene3D" id="1.10.150.320">
    <property type="entry name" value="Photosystem II 12 kDa extrinsic protein"/>
    <property type="match status" value="1"/>
</dbReference>
<name>A0ABP8MY83_9BACT</name>